<dbReference type="AlphaFoldDB" id="A0AAU9KDZ9"/>
<dbReference type="Proteomes" id="UP001162131">
    <property type="component" value="Unassembled WGS sequence"/>
</dbReference>
<organism evidence="1 2">
    <name type="scientific">Blepharisma stoltei</name>
    <dbReference type="NCBI Taxonomy" id="1481888"/>
    <lineage>
        <taxon>Eukaryota</taxon>
        <taxon>Sar</taxon>
        <taxon>Alveolata</taxon>
        <taxon>Ciliophora</taxon>
        <taxon>Postciliodesmatophora</taxon>
        <taxon>Heterotrichea</taxon>
        <taxon>Heterotrichida</taxon>
        <taxon>Blepharismidae</taxon>
        <taxon>Blepharisma</taxon>
    </lineage>
</organism>
<keyword evidence="2" id="KW-1185">Reference proteome</keyword>
<evidence type="ECO:0000313" key="1">
    <source>
        <dbReference type="EMBL" id="CAG9336292.1"/>
    </source>
</evidence>
<proteinExistence type="predicted"/>
<protein>
    <submittedName>
        <fullName evidence="1">Uncharacterized protein</fullName>
    </submittedName>
</protein>
<gene>
    <name evidence="1" type="ORF">BSTOLATCC_MIC66250</name>
</gene>
<accession>A0AAU9KDZ9</accession>
<name>A0AAU9KDZ9_9CILI</name>
<reference evidence="1" key="1">
    <citation type="submission" date="2021-09" db="EMBL/GenBank/DDBJ databases">
        <authorList>
            <consortium name="AG Swart"/>
            <person name="Singh M."/>
            <person name="Singh A."/>
            <person name="Seah K."/>
            <person name="Emmerich C."/>
        </authorList>
    </citation>
    <scope>NUCLEOTIDE SEQUENCE</scope>
    <source>
        <strain evidence="1">ATCC30299</strain>
    </source>
</reference>
<sequence length="80" mass="9816">MNPRFTHPLYGNFAEILRTEDNAINWCQEVKIMQPNICDICHNPCPLLLKWRIYVSTLYFMQFKFFQFEEDPYFPNQDYQ</sequence>
<dbReference type="EMBL" id="CAJZBQ010000064">
    <property type="protein sequence ID" value="CAG9336292.1"/>
    <property type="molecule type" value="Genomic_DNA"/>
</dbReference>
<evidence type="ECO:0000313" key="2">
    <source>
        <dbReference type="Proteomes" id="UP001162131"/>
    </source>
</evidence>
<comment type="caution">
    <text evidence="1">The sequence shown here is derived from an EMBL/GenBank/DDBJ whole genome shotgun (WGS) entry which is preliminary data.</text>
</comment>